<dbReference type="Pfam" id="PF04170">
    <property type="entry name" value="NlpE"/>
    <property type="match status" value="1"/>
</dbReference>
<dbReference type="Proteomes" id="UP001152599">
    <property type="component" value="Unassembled WGS sequence"/>
</dbReference>
<gene>
    <name evidence="1" type="ORF">NMK71_00265</name>
</gene>
<dbReference type="RefSeq" id="WP_304419590.1">
    <property type="nucleotide sequence ID" value="NZ_JANCMU010000001.1"/>
</dbReference>
<sequence length="149" mass="17058">MKNILLTMGLLLLMVSCSKESNKVVVVDRFSANQVSQIDLERHNAERILNWVGTYYGILPCASCPGIETTLELKPDQTFELKTIYQDTDKKPIIERGNFDWHKIGNQVTLKNNDDLQFKIEKDQVRFLKNDGKAVTGNIGKAYILKRKK</sequence>
<dbReference type="PROSITE" id="PS51257">
    <property type="entry name" value="PROKAR_LIPOPROTEIN"/>
    <property type="match status" value="1"/>
</dbReference>
<name>A0A9X4RTQ2_9FLAO</name>
<dbReference type="Gene3D" id="2.40.128.640">
    <property type="match status" value="1"/>
</dbReference>
<evidence type="ECO:0000313" key="2">
    <source>
        <dbReference type="Proteomes" id="UP001152599"/>
    </source>
</evidence>
<proteinExistence type="predicted"/>
<accession>A0A9X4RTQ2</accession>
<organism evidence="1 2">
    <name type="scientific">Profundicola chukchiensis</name>
    <dbReference type="NCBI Taxonomy" id="2961959"/>
    <lineage>
        <taxon>Bacteria</taxon>
        <taxon>Pseudomonadati</taxon>
        <taxon>Bacteroidota</taxon>
        <taxon>Flavobacteriia</taxon>
        <taxon>Flavobacteriales</taxon>
        <taxon>Weeksellaceae</taxon>
        <taxon>Profundicola</taxon>
    </lineage>
</organism>
<keyword evidence="2" id="KW-1185">Reference proteome</keyword>
<dbReference type="AlphaFoldDB" id="A0A9X4RTQ2"/>
<reference evidence="1" key="1">
    <citation type="submission" date="2022-07" db="EMBL/GenBank/DDBJ databases">
        <title>Description and genome-wide analysis of Profundicola chukchiensis gen. nov., sp. nov., marine bacteria isolated from bottom sediments of the Chukchi Sea.</title>
        <authorList>
            <person name="Romanenko L."/>
            <person name="Otstavnykh N."/>
            <person name="Kurilenko V."/>
            <person name="Eremeev V."/>
            <person name="Velansky P."/>
            <person name="Mikhailov V."/>
            <person name="Isaeva M."/>
        </authorList>
    </citation>
    <scope>NUCLEOTIDE SEQUENCE</scope>
    <source>
        <strain evidence="1">KMM 9713</strain>
    </source>
</reference>
<dbReference type="EMBL" id="JANCMU010000001">
    <property type="protein sequence ID" value="MDG4944836.1"/>
    <property type="molecule type" value="Genomic_DNA"/>
</dbReference>
<evidence type="ECO:0000313" key="1">
    <source>
        <dbReference type="EMBL" id="MDG4944836.1"/>
    </source>
</evidence>
<protein>
    <submittedName>
        <fullName evidence="1">Copper resistance protein NlpE</fullName>
    </submittedName>
</protein>
<comment type="caution">
    <text evidence="1">The sequence shown here is derived from an EMBL/GenBank/DDBJ whole genome shotgun (WGS) entry which is preliminary data.</text>
</comment>
<dbReference type="InterPro" id="IPR007298">
    <property type="entry name" value="Cu-R_lipoprotein_NlpE"/>
</dbReference>